<gene>
    <name evidence="1" type="ORF">QFC20_007657</name>
</gene>
<comment type="caution">
    <text evidence="1">The sequence shown here is derived from an EMBL/GenBank/DDBJ whole genome shotgun (WGS) entry which is preliminary data.</text>
</comment>
<protein>
    <submittedName>
        <fullName evidence="1">Uncharacterized protein</fullName>
    </submittedName>
</protein>
<accession>A0ACC2UX95</accession>
<proteinExistence type="predicted"/>
<organism evidence="1 2">
    <name type="scientific">Naganishia adeliensis</name>
    <dbReference type="NCBI Taxonomy" id="92952"/>
    <lineage>
        <taxon>Eukaryota</taxon>
        <taxon>Fungi</taxon>
        <taxon>Dikarya</taxon>
        <taxon>Basidiomycota</taxon>
        <taxon>Agaricomycotina</taxon>
        <taxon>Tremellomycetes</taxon>
        <taxon>Filobasidiales</taxon>
        <taxon>Filobasidiaceae</taxon>
        <taxon>Naganishia</taxon>
    </lineage>
</organism>
<evidence type="ECO:0000313" key="2">
    <source>
        <dbReference type="Proteomes" id="UP001230649"/>
    </source>
</evidence>
<name>A0ACC2UX95_9TREE</name>
<sequence>MSATSLANVMAILNAHALAAQSKDSLTSSQSDSVKHQSTSKNRVVIPVERTEVVAISNKDAAYSPARIGLNRLPFSSSKSTLSSDPSMTEKVQGTDLY</sequence>
<evidence type="ECO:0000313" key="1">
    <source>
        <dbReference type="EMBL" id="KAJ9091371.1"/>
    </source>
</evidence>
<keyword evidence="2" id="KW-1185">Reference proteome</keyword>
<dbReference type="EMBL" id="JASBWS010000203">
    <property type="protein sequence ID" value="KAJ9091371.1"/>
    <property type="molecule type" value="Genomic_DNA"/>
</dbReference>
<reference evidence="1" key="1">
    <citation type="submission" date="2023-04" db="EMBL/GenBank/DDBJ databases">
        <title>Draft Genome sequencing of Naganishia species isolated from polar environments using Oxford Nanopore Technology.</title>
        <authorList>
            <person name="Leo P."/>
            <person name="Venkateswaran K."/>
        </authorList>
    </citation>
    <scope>NUCLEOTIDE SEQUENCE</scope>
    <source>
        <strain evidence="1">MNA-CCFEE 5262</strain>
    </source>
</reference>
<dbReference type="Proteomes" id="UP001230649">
    <property type="component" value="Unassembled WGS sequence"/>
</dbReference>